<proteinExistence type="predicted"/>
<accession>A0ACB6RT02</accession>
<organism evidence="1 2">
    <name type="scientific">Macroventuria anomochaeta</name>
    <dbReference type="NCBI Taxonomy" id="301207"/>
    <lineage>
        <taxon>Eukaryota</taxon>
        <taxon>Fungi</taxon>
        <taxon>Dikarya</taxon>
        <taxon>Ascomycota</taxon>
        <taxon>Pezizomycotina</taxon>
        <taxon>Dothideomycetes</taxon>
        <taxon>Pleosporomycetidae</taxon>
        <taxon>Pleosporales</taxon>
        <taxon>Pleosporineae</taxon>
        <taxon>Didymellaceae</taxon>
        <taxon>Macroventuria</taxon>
    </lineage>
</organism>
<comment type="caution">
    <text evidence="1">The sequence shown here is derived from an EMBL/GenBank/DDBJ whole genome shotgun (WGS) entry which is preliminary data.</text>
</comment>
<keyword evidence="2" id="KW-1185">Reference proteome</keyword>
<reference evidence="1" key="1">
    <citation type="journal article" date="2020" name="Stud. Mycol.">
        <title>101 Dothideomycetes genomes: a test case for predicting lifestyles and emergence of pathogens.</title>
        <authorList>
            <person name="Haridas S."/>
            <person name="Albert R."/>
            <person name="Binder M."/>
            <person name="Bloem J."/>
            <person name="Labutti K."/>
            <person name="Salamov A."/>
            <person name="Andreopoulos B."/>
            <person name="Baker S."/>
            <person name="Barry K."/>
            <person name="Bills G."/>
            <person name="Bluhm B."/>
            <person name="Cannon C."/>
            <person name="Castanera R."/>
            <person name="Culley D."/>
            <person name="Daum C."/>
            <person name="Ezra D."/>
            <person name="Gonzalez J."/>
            <person name="Henrissat B."/>
            <person name="Kuo A."/>
            <person name="Liang C."/>
            <person name="Lipzen A."/>
            <person name="Lutzoni F."/>
            <person name="Magnuson J."/>
            <person name="Mondo S."/>
            <person name="Nolan M."/>
            <person name="Ohm R."/>
            <person name="Pangilinan J."/>
            <person name="Park H.-J."/>
            <person name="Ramirez L."/>
            <person name="Alfaro M."/>
            <person name="Sun H."/>
            <person name="Tritt A."/>
            <person name="Yoshinaga Y."/>
            <person name="Zwiers L.-H."/>
            <person name="Turgeon B."/>
            <person name="Goodwin S."/>
            <person name="Spatafora J."/>
            <person name="Crous P."/>
            <person name="Grigoriev I."/>
        </authorList>
    </citation>
    <scope>NUCLEOTIDE SEQUENCE</scope>
    <source>
        <strain evidence="1">CBS 525.71</strain>
    </source>
</reference>
<dbReference type="Proteomes" id="UP000799754">
    <property type="component" value="Unassembled WGS sequence"/>
</dbReference>
<evidence type="ECO:0000313" key="1">
    <source>
        <dbReference type="EMBL" id="KAF2624853.1"/>
    </source>
</evidence>
<gene>
    <name evidence="1" type="ORF">BU25DRAFT_474335</name>
</gene>
<sequence>MANLDAGRSLSRRNSNVSLGLVGVPSMQESVQTEDEFEFDSNPNVDLSADLDADLNAHIDAFCTTAGLPTGQSLNDLEVRPTLAPLKTNFAPSDLSQPYILTEQYPYAYNKPDLSSFSVQQNLAYPEPWSYYLAHETPYFDDYYGALAPPGYIFGTMGLTALPGNNAIAGYGNVQYPSNPYGNPIEFWTLPANVTALPTVHTGYVPVEASSYNDTTMQFATYPVKQPQAVAATQALTIETAPSLETNIKAPIYTEEPAQQEQQESDSDSDEDYRDTETNTTMISKRETRKQPRKDSVNSASTSTATPSEPVKYLPGEKPKKVDAKPWIRTNTNTEGDTRTAKINNWKNNYVYKPLPLGTWGSGKHTFTYTQYENVDFLTEAPMSTRKIKEYIMNYPCDDQKRLVIWIQKMPADQGRRYGSKQHSKCAFRDCPIQRYVEGTISTGEYRVAFDEKHYMYGGDVDPYDCAAYAHLYCMEQFLDFEQVCQVADVRLDTRLDMPLEPNGKAAFSMVDVPARYELERFIKAASKGKLRLTPRWHNYPFHADYERDQQKPHERTLTYLAHCMYEAHQDDSHKKQAALRRVTVSQRRVHLGDLEMSVADKHIMIEVFGGKKKGRKGKVEDHYNERIRYQINRAKQEAEDFLKEKRQGKNSVKKSKKRKIIEHEGTDDEEPVYETAYGTEQHAYATPSRKMHASRHKKQRINCAESPIDTQQQHAQTAYMQPQPVQAPEQQTQHFQTYMATNFTYSPTPAPCQPLINPVLDTPYGLYAVPATPKLDISDFSDFPTCEDDIPDDNLEKLLALDRRQSCTAEFGPMSILKSPELTRGGCTPRRAVFGAQPVSESKEYGANDPPSLMSGRRSARIAAKGTVGERRMRKRARSSR</sequence>
<dbReference type="EMBL" id="MU006728">
    <property type="protein sequence ID" value="KAF2624853.1"/>
    <property type="molecule type" value="Genomic_DNA"/>
</dbReference>
<name>A0ACB6RT02_9PLEO</name>
<evidence type="ECO:0000313" key="2">
    <source>
        <dbReference type="Proteomes" id="UP000799754"/>
    </source>
</evidence>
<protein>
    <submittedName>
        <fullName evidence="1">Uncharacterized protein</fullName>
    </submittedName>
</protein>